<evidence type="ECO:0000313" key="2">
    <source>
        <dbReference type="Proteomes" id="UP001162060"/>
    </source>
</evidence>
<comment type="caution">
    <text evidence="1">The sequence shown here is derived from an EMBL/GenBank/DDBJ whole genome shotgun (WGS) entry which is preliminary data.</text>
</comment>
<dbReference type="EMBL" id="CAKLBY020000169">
    <property type="protein sequence ID" value="CAK7930816.1"/>
    <property type="molecule type" value="Genomic_DNA"/>
</dbReference>
<name>A0AAV1U7S0_9STRA</name>
<protein>
    <submittedName>
        <fullName evidence="1">Uncharacterized protein</fullName>
    </submittedName>
</protein>
<reference evidence="1" key="1">
    <citation type="submission" date="2024-01" db="EMBL/GenBank/DDBJ databases">
        <authorList>
            <person name="Webb A."/>
        </authorList>
    </citation>
    <scope>NUCLEOTIDE SEQUENCE</scope>
    <source>
        <strain evidence="1">Pm1</strain>
    </source>
</reference>
<dbReference type="AlphaFoldDB" id="A0AAV1U7S0"/>
<evidence type="ECO:0000313" key="1">
    <source>
        <dbReference type="EMBL" id="CAK7930816.1"/>
    </source>
</evidence>
<gene>
    <name evidence="1" type="ORF">PM001_LOCUS15966</name>
</gene>
<proteinExistence type="predicted"/>
<accession>A0AAV1U7S0</accession>
<dbReference type="Proteomes" id="UP001162060">
    <property type="component" value="Unassembled WGS sequence"/>
</dbReference>
<organism evidence="1 2">
    <name type="scientific">Peronospora matthiolae</name>
    <dbReference type="NCBI Taxonomy" id="2874970"/>
    <lineage>
        <taxon>Eukaryota</taxon>
        <taxon>Sar</taxon>
        <taxon>Stramenopiles</taxon>
        <taxon>Oomycota</taxon>
        <taxon>Peronosporomycetes</taxon>
        <taxon>Peronosporales</taxon>
        <taxon>Peronosporaceae</taxon>
        <taxon>Peronospora</taxon>
    </lineage>
</organism>
<sequence>MYRLTRWQGTATSCNDEVGGGLMAESLDVSDVFMMRNEGVVYMIWNADVVFMMWDADVVLRIWSEDGGTGVVFVD</sequence>